<accession>A0A8R1DMZ7</accession>
<proteinExistence type="predicted"/>
<name>A0A8R1DMZ7_CAEJA</name>
<dbReference type="Proteomes" id="UP000005237">
    <property type="component" value="Unassembled WGS sequence"/>
</dbReference>
<evidence type="ECO:0000313" key="2">
    <source>
        <dbReference type="Proteomes" id="UP000005237"/>
    </source>
</evidence>
<organism evidence="1 2">
    <name type="scientific">Caenorhabditis japonica</name>
    <dbReference type="NCBI Taxonomy" id="281687"/>
    <lineage>
        <taxon>Eukaryota</taxon>
        <taxon>Metazoa</taxon>
        <taxon>Ecdysozoa</taxon>
        <taxon>Nematoda</taxon>
        <taxon>Chromadorea</taxon>
        <taxon>Rhabditida</taxon>
        <taxon>Rhabditina</taxon>
        <taxon>Rhabditomorpha</taxon>
        <taxon>Rhabditoidea</taxon>
        <taxon>Rhabditidae</taxon>
        <taxon>Peloderinae</taxon>
        <taxon>Caenorhabditis</taxon>
    </lineage>
</organism>
<reference evidence="2" key="1">
    <citation type="submission" date="2010-08" db="EMBL/GenBank/DDBJ databases">
        <authorList>
            <consortium name="Caenorhabditis japonica Sequencing Consortium"/>
            <person name="Wilson R.K."/>
        </authorList>
    </citation>
    <scope>NUCLEOTIDE SEQUENCE [LARGE SCALE GENOMIC DNA]</scope>
    <source>
        <strain evidence="2">DF5081</strain>
    </source>
</reference>
<sequence>MADKKDYAAIAELEKQIAENAARFEKWKLGNHLQRGTIEYKDGVRQFEDWDRDLRARVASLHGINVESGPKNIDAVLDELLDKVDVTGFVLAIETVNSSDPTFYPSFVQAFQNHQRNPLKPDIFRTMAAARPQFYPGFAASPYSYAAPQATPVYMPPPVVQIPRPVSPIRDFQKKAGAPFRDFSV</sequence>
<protein>
    <submittedName>
        <fullName evidence="1">Uncharacterized protein</fullName>
    </submittedName>
</protein>
<reference evidence="1" key="2">
    <citation type="submission" date="2022-06" db="UniProtKB">
        <authorList>
            <consortium name="EnsemblMetazoa"/>
        </authorList>
    </citation>
    <scope>IDENTIFICATION</scope>
    <source>
        <strain evidence="1">DF5081</strain>
    </source>
</reference>
<evidence type="ECO:0000313" key="1">
    <source>
        <dbReference type="EnsemblMetazoa" id="CJA06905.1"/>
    </source>
</evidence>
<dbReference type="EnsemblMetazoa" id="CJA06905.1">
    <property type="protein sequence ID" value="CJA06905.1"/>
    <property type="gene ID" value="WBGene00126109"/>
</dbReference>
<dbReference type="AlphaFoldDB" id="A0A8R1DMZ7"/>
<keyword evidence="2" id="KW-1185">Reference proteome</keyword>